<name>A0A2U1CRP6_9BURK</name>
<feature type="transmembrane region" description="Helical" evidence="1">
    <location>
        <begin position="69"/>
        <end position="88"/>
    </location>
</feature>
<dbReference type="Proteomes" id="UP000246145">
    <property type="component" value="Unassembled WGS sequence"/>
</dbReference>
<keyword evidence="1" id="KW-1133">Transmembrane helix</keyword>
<sequence length="110" mass="12121">MWIESFNLVLDTNHDGAITLAEAWHIFAWLYLLPGNLVIELLGGIPPVANLLHIQASAATGYGSLNGGLATVVSLLIWLLLLIQLAGLREKWASRHQGKHAHRSSHFRHS</sequence>
<evidence type="ECO:0000256" key="1">
    <source>
        <dbReference type="SAM" id="Phobius"/>
    </source>
</evidence>
<dbReference type="AlphaFoldDB" id="A0A2U1CRP6"/>
<proteinExistence type="predicted"/>
<keyword evidence="1" id="KW-0812">Transmembrane</keyword>
<protein>
    <submittedName>
        <fullName evidence="2">Uncharacterized protein</fullName>
    </submittedName>
</protein>
<organism evidence="2 3">
    <name type="scientific">Pusillimonas noertemannii</name>
    <dbReference type="NCBI Taxonomy" id="305977"/>
    <lineage>
        <taxon>Bacteria</taxon>
        <taxon>Pseudomonadati</taxon>
        <taxon>Pseudomonadota</taxon>
        <taxon>Betaproteobacteria</taxon>
        <taxon>Burkholderiales</taxon>
        <taxon>Alcaligenaceae</taxon>
        <taxon>Pusillimonas</taxon>
    </lineage>
</organism>
<dbReference type="OrthoDB" id="8688608at2"/>
<evidence type="ECO:0000313" key="3">
    <source>
        <dbReference type="Proteomes" id="UP000246145"/>
    </source>
</evidence>
<gene>
    <name evidence="2" type="ORF">C7440_0971</name>
</gene>
<reference evidence="2 3" key="1">
    <citation type="submission" date="2018-04" db="EMBL/GenBank/DDBJ databases">
        <title>Genomic Encyclopedia of Type Strains, Phase IV (KMG-IV): sequencing the most valuable type-strain genomes for metagenomic binning, comparative biology and taxonomic classification.</title>
        <authorList>
            <person name="Goeker M."/>
        </authorList>
    </citation>
    <scope>NUCLEOTIDE SEQUENCE [LARGE SCALE GENOMIC DNA]</scope>
    <source>
        <strain evidence="2 3">DSM 10065</strain>
    </source>
</reference>
<accession>A0A2U1CRP6</accession>
<keyword evidence="1" id="KW-0472">Membrane</keyword>
<evidence type="ECO:0000313" key="2">
    <source>
        <dbReference type="EMBL" id="PVY68565.1"/>
    </source>
</evidence>
<comment type="caution">
    <text evidence="2">The sequence shown here is derived from an EMBL/GenBank/DDBJ whole genome shotgun (WGS) entry which is preliminary data.</text>
</comment>
<keyword evidence="3" id="KW-1185">Reference proteome</keyword>
<dbReference type="EMBL" id="QEKO01000001">
    <property type="protein sequence ID" value="PVY68565.1"/>
    <property type="molecule type" value="Genomic_DNA"/>
</dbReference>
<dbReference type="RefSeq" id="WP_116517642.1">
    <property type="nucleotide sequence ID" value="NZ_JACCEX010000001.1"/>
</dbReference>